<dbReference type="AlphaFoldDB" id="A0A7E4WDP2"/>
<keyword evidence="1" id="KW-1133">Transmembrane helix</keyword>
<name>A0A7E4WDP2_PANRE</name>
<sequence length="66" mass="7581">MISNGFLAVILVIFGIMVFVVHVVQSISVYNVFSDPRTDANFKRDQDILNFSHPFRSARRSNLHQD</sequence>
<dbReference type="Proteomes" id="UP000492821">
    <property type="component" value="Unassembled WGS sequence"/>
</dbReference>
<feature type="transmembrane region" description="Helical" evidence="1">
    <location>
        <begin position="6"/>
        <end position="33"/>
    </location>
</feature>
<keyword evidence="1" id="KW-0472">Membrane</keyword>
<protein>
    <submittedName>
        <fullName evidence="3">Uncharacterized protein</fullName>
    </submittedName>
</protein>
<evidence type="ECO:0000313" key="3">
    <source>
        <dbReference type="WBParaSite" id="Pan_g9557.t1"/>
    </source>
</evidence>
<keyword evidence="1" id="KW-0812">Transmembrane</keyword>
<evidence type="ECO:0000313" key="2">
    <source>
        <dbReference type="Proteomes" id="UP000492821"/>
    </source>
</evidence>
<reference evidence="2" key="1">
    <citation type="journal article" date="2013" name="Genetics">
        <title>The draft genome and transcriptome of Panagrellus redivivus are shaped by the harsh demands of a free-living lifestyle.</title>
        <authorList>
            <person name="Srinivasan J."/>
            <person name="Dillman A.R."/>
            <person name="Macchietto M.G."/>
            <person name="Heikkinen L."/>
            <person name="Lakso M."/>
            <person name="Fracchia K.M."/>
            <person name="Antoshechkin I."/>
            <person name="Mortazavi A."/>
            <person name="Wong G."/>
            <person name="Sternberg P.W."/>
        </authorList>
    </citation>
    <scope>NUCLEOTIDE SEQUENCE [LARGE SCALE GENOMIC DNA]</scope>
    <source>
        <strain evidence="2">MT8872</strain>
    </source>
</reference>
<reference evidence="3" key="2">
    <citation type="submission" date="2020-10" db="UniProtKB">
        <authorList>
            <consortium name="WormBaseParasite"/>
        </authorList>
    </citation>
    <scope>IDENTIFICATION</scope>
</reference>
<keyword evidence="2" id="KW-1185">Reference proteome</keyword>
<dbReference type="WBParaSite" id="Pan_g9557.t1">
    <property type="protein sequence ID" value="Pan_g9557.t1"/>
    <property type="gene ID" value="Pan_g9557"/>
</dbReference>
<evidence type="ECO:0000256" key="1">
    <source>
        <dbReference type="SAM" id="Phobius"/>
    </source>
</evidence>
<proteinExistence type="predicted"/>
<organism evidence="2 3">
    <name type="scientific">Panagrellus redivivus</name>
    <name type="common">Microworm</name>
    <dbReference type="NCBI Taxonomy" id="6233"/>
    <lineage>
        <taxon>Eukaryota</taxon>
        <taxon>Metazoa</taxon>
        <taxon>Ecdysozoa</taxon>
        <taxon>Nematoda</taxon>
        <taxon>Chromadorea</taxon>
        <taxon>Rhabditida</taxon>
        <taxon>Tylenchina</taxon>
        <taxon>Panagrolaimomorpha</taxon>
        <taxon>Panagrolaimoidea</taxon>
        <taxon>Panagrolaimidae</taxon>
        <taxon>Panagrellus</taxon>
    </lineage>
</organism>
<accession>A0A7E4WDP2</accession>